<sequence length="102" mass="11183">MKKSTSKTKSATKVAAKPVSTPVVATVSRSTNSRKGASYKKLSIPQKLEIITSRKRRGDNQLIAAELNVTPTYVSGVVNGRHQNTKIVNRMYDKVRGRKVVA</sequence>
<protein>
    <submittedName>
        <fullName evidence="2">Uncharacterized protein</fullName>
    </submittedName>
</protein>
<organism evidence="2">
    <name type="scientific">uncultured Caudovirales phage</name>
    <dbReference type="NCBI Taxonomy" id="2100421"/>
    <lineage>
        <taxon>Viruses</taxon>
        <taxon>Duplodnaviria</taxon>
        <taxon>Heunggongvirae</taxon>
        <taxon>Uroviricota</taxon>
        <taxon>Caudoviricetes</taxon>
        <taxon>Peduoviridae</taxon>
        <taxon>Maltschvirus</taxon>
        <taxon>Maltschvirus maltsch</taxon>
    </lineage>
</organism>
<reference evidence="2" key="1">
    <citation type="submission" date="2020-05" db="EMBL/GenBank/DDBJ databases">
        <authorList>
            <person name="Chiriac C."/>
            <person name="Salcher M."/>
            <person name="Ghai R."/>
            <person name="Kavagutti S V."/>
        </authorList>
    </citation>
    <scope>NUCLEOTIDE SEQUENCE</scope>
</reference>
<feature type="region of interest" description="Disordered" evidence="1">
    <location>
        <begin position="1"/>
        <end position="21"/>
    </location>
</feature>
<dbReference type="EMBL" id="LR797474">
    <property type="protein sequence ID" value="CAB4219121.1"/>
    <property type="molecule type" value="Genomic_DNA"/>
</dbReference>
<feature type="compositionally biased region" description="Low complexity" evidence="1">
    <location>
        <begin position="7"/>
        <end position="17"/>
    </location>
</feature>
<accession>A0A6J5SWW6</accession>
<evidence type="ECO:0000313" key="2">
    <source>
        <dbReference type="EMBL" id="CAB4219121.1"/>
    </source>
</evidence>
<name>A0A6J5SWW6_9CAUD</name>
<evidence type="ECO:0000256" key="1">
    <source>
        <dbReference type="SAM" id="MobiDB-lite"/>
    </source>
</evidence>
<gene>
    <name evidence="2" type="ORF">UFOVP1604_204</name>
</gene>
<proteinExistence type="predicted"/>